<sequence length="636" mass="70399">MSSTAESKPELKPSENGHTKPRFTFGQLFPTGVRETFVGPNKTGWATTGIYIGAAALCLGVTAGFAWLNKPAEIAEYGKVGQKFFAEFVDPTLATSLELSTVDANTVTPRQFKVEKVDSGQWVIPSHHNYPADAEDQLADTASSVIGVERGAMVTRWAADHAKYGVIDPRRDTLSVDEVEGVGQRLTLRGDNDSVLADFVVGNQVEGEFDQFYVRHPEEDEVYITTLDVDLSTRFTDWIDTDLFDLSSSDVRRVTVNDYSFDELSGSLTQSEITQLSREDSGNDWLLDSLDEQKEELNKDAIRDTLSEIANLEITGVRPKQKGLTPDLKLDRAIMSSQAGVERLQADLLSSGFLLQPAGGDDKDQLKLIAREGELLAGTKDGLVYRLHFGRVFTGSQEELEVGFVSTNATPNDSESESEEANATDETTESDTGADDQTSDEKSSSRPGRYVFVRVDFDKSLLGDEPAKPEEPVKPERLTELESEAAETAEDEENAGEQAVESDETELESDLDDSSSEESEESAEKEPSELEQLHAEHNTAKSEYESALKKYDDFQAKTKAGEEKAEELNRRFAKWYYVISGDSYDQLALSRDAFVDQKPDKQESGPETTEEETAEEATVLYSNETNEKEDDIDKEK</sequence>
<feature type="domain" description="DUF4340" evidence="2">
    <location>
        <begin position="122"/>
        <end position="322"/>
    </location>
</feature>
<feature type="region of interest" description="Disordered" evidence="1">
    <location>
        <begin position="1"/>
        <end position="25"/>
    </location>
</feature>
<feature type="region of interest" description="Disordered" evidence="1">
    <location>
        <begin position="461"/>
        <end position="544"/>
    </location>
</feature>
<feature type="region of interest" description="Disordered" evidence="1">
    <location>
        <begin position="595"/>
        <end position="636"/>
    </location>
</feature>
<dbReference type="InterPro" id="IPR025641">
    <property type="entry name" value="DUF4340"/>
</dbReference>
<dbReference type="Proteomes" id="UP000322214">
    <property type="component" value="Chromosome"/>
</dbReference>
<evidence type="ECO:0000256" key="1">
    <source>
        <dbReference type="SAM" id="MobiDB-lite"/>
    </source>
</evidence>
<proteinExistence type="predicted"/>
<dbReference type="RefSeq" id="WP_075083741.1">
    <property type="nucleotide sequence ID" value="NZ_CP042912.1"/>
</dbReference>
<dbReference type="AlphaFoldDB" id="A0A5B9PJ65"/>
<dbReference type="Pfam" id="PF14238">
    <property type="entry name" value="DUF4340"/>
    <property type="match status" value="1"/>
</dbReference>
<feature type="compositionally biased region" description="Basic and acidic residues" evidence="1">
    <location>
        <begin position="7"/>
        <end position="18"/>
    </location>
</feature>
<feature type="region of interest" description="Disordered" evidence="1">
    <location>
        <begin position="406"/>
        <end position="449"/>
    </location>
</feature>
<dbReference type="EMBL" id="CP042912">
    <property type="protein sequence ID" value="QEG24696.1"/>
    <property type="molecule type" value="Genomic_DNA"/>
</dbReference>
<feature type="compositionally biased region" description="Basic and acidic residues" evidence="1">
    <location>
        <begin position="522"/>
        <end position="544"/>
    </location>
</feature>
<feature type="compositionally biased region" description="Basic and acidic residues" evidence="1">
    <location>
        <begin position="461"/>
        <end position="480"/>
    </location>
</feature>
<feature type="compositionally biased region" description="Basic and acidic residues" evidence="1">
    <location>
        <begin position="595"/>
        <end position="604"/>
    </location>
</feature>
<feature type="compositionally biased region" description="Acidic residues" evidence="1">
    <location>
        <begin position="481"/>
        <end position="521"/>
    </location>
</feature>
<reference evidence="3 4" key="1">
    <citation type="submission" date="2019-08" db="EMBL/GenBank/DDBJ databases">
        <title>Deep-cultivation of Planctomycetes and their phenomic and genomic characterization uncovers novel biology.</title>
        <authorList>
            <person name="Wiegand S."/>
            <person name="Jogler M."/>
            <person name="Boedeker C."/>
            <person name="Pinto D."/>
            <person name="Vollmers J."/>
            <person name="Rivas-Marin E."/>
            <person name="Kohn T."/>
            <person name="Peeters S.H."/>
            <person name="Heuer A."/>
            <person name="Rast P."/>
            <person name="Oberbeckmann S."/>
            <person name="Bunk B."/>
            <person name="Jeske O."/>
            <person name="Meyerdierks A."/>
            <person name="Storesund J.E."/>
            <person name="Kallscheuer N."/>
            <person name="Luecker S."/>
            <person name="Lage O.M."/>
            <person name="Pohl T."/>
            <person name="Merkel B.J."/>
            <person name="Hornburger P."/>
            <person name="Mueller R.-W."/>
            <person name="Bruemmer F."/>
            <person name="Labrenz M."/>
            <person name="Spormann A.M."/>
            <person name="Op den Camp H."/>
            <person name="Overmann J."/>
            <person name="Amann R."/>
            <person name="Jetten M.S.M."/>
            <person name="Mascher T."/>
            <person name="Medema M.H."/>
            <person name="Devos D.P."/>
            <person name="Kaster A.-K."/>
            <person name="Ovreas L."/>
            <person name="Rohde M."/>
            <person name="Galperin M.Y."/>
            <person name="Jogler C."/>
        </authorList>
    </citation>
    <scope>NUCLEOTIDE SEQUENCE [LARGE SCALE GENOMIC DNA]</scope>
    <source>
        <strain evidence="3 4">FC18</strain>
    </source>
</reference>
<evidence type="ECO:0000259" key="2">
    <source>
        <dbReference type="Pfam" id="PF14238"/>
    </source>
</evidence>
<accession>A0A5B9PJ65</accession>
<organism evidence="3 4">
    <name type="scientific">Mariniblastus fucicola</name>
    <dbReference type="NCBI Taxonomy" id="980251"/>
    <lineage>
        <taxon>Bacteria</taxon>
        <taxon>Pseudomonadati</taxon>
        <taxon>Planctomycetota</taxon>
        <taxon>Planctomycetia</taxon>
        <taxon>Pirellulales</taxon>
        <taxon>Pirellulaceae</taxon>
        <taxon>Mariniblastus</taxon>
    </lineage>
</organism>
<evidence type="ECO:0000313" key="4">
    <source>
        <dbReference type="Proteomes" id="UP000322214"/>
    </source>
</evidence>
<gene>
    <name evidence="3" type="ORF">MFFC18_46170</name>
</gene>
<name>A0A5B9PJ65_9BACT</name>
<dbReference type="OrthoDB" id="241105at2"/>
<feature type="compositionally biased region" description="Acidic residues" evidence="1">
    <location>
        <begin position="414"/>
        <end position="438"/>
    </location>
</feature>
<protein>
    <recommendedName>
        <fullName evidence="2">DUF4340 domain-containing protein</fullName>
    </recommendedName>
</protein>
<evidence type="ECO:0000313" key="3">
    <source>
        <dbReference type="EMBL" id="QEG24696.1"/>
    </source>
</evidence>
<keyword evidence="4" id="KW-1185">Reference proteome</keyword>
<dbReference type="KEGG" id="mff:MFFC18_46170"/>